<protein>
    <submittedName>
        <fullName evidence="6">ABC transporter substrate-binding protein</fullName>
    </submittedName>
</protein>
<feature type="compositionally biased region" description="Low complexity" evidence="4">
    <location>
        <begin position="15"/>
        <end position="27"/>
    </location>
</feature>
<evidence type="ECO:0000313" key="7">
    <source>
        <dbReference type="Proteomes" id="UP001595660"/>
    </source>
</evidence>
<reference evidence="6 7" key="1">
    <citation type="journal article" date="2019" name="Int. J. Syst. Evol. Microbiol.">
        <title>The Global Catalogue of Microorganisms (GCM) 10K type strain sequencing project: providing services to taxonomists for standard genome sequencing and annotation.</title>
        <authorList>
            <consortium name="The Broad Institute Genomics Platform"/>
            <consortium name="The Broad Institute Genome Sequencing Center for Infectious Disease"/>
            <person name="Wu L."/>
            <person name="Ma J."/>
        </authorList>
    </citation>
    <scope>NUCLEOTIDE SEQUENCE [LARGE SCALE GENOMIC DNA]</scope>
    <source>
        <strain evidence="6 7">CGMCC 1.12562</strain>
    </source>
</reference>
<dbReference type="PANTHER" id="PTHR30290">
    <property type="entry name" value="PERIPLASMIC BINDING COMPONENT OF ABC TRANSPORTER"/>
    <property type="match status" value="1"/>
</dbReference>
<dbReference type="Gene3D" id="3.40.190.10">
    <property type="entry name" value="Periplasmic binding protein-like II"/>
    <property type="match status" value="1"/>
</dbReference>
<dbReference type="Pfam" id="PF00496">
    <property type="entry name" value="SBP_bac_5"/>
    <property type="match status" value="1"/>
</dbReference>
<keyword evidence="3" id="KW-0732">Signal</keyword>
<keyword evidence="2" id="KW-0813">Transport</keyword>
<dbReference type="PANTHER" id="PTHR30290:SF9">
    <property type="entry name" value="OLIGOPEPTIDE-BINDING PROTEIN APPA"/>
    <property type="match status" value="1"/>
</dbReference>
<name>A0ABD5NEP9_9EURY</name>
<dbReference type="RefSeq" id="WP_232571122.1">
    <property type="nucleotide sequence ID" value="NZ_CP089466.1"/>
</dbReference>
<evidence type="ECO:0000256" key="1">
    <source>
        <dbReference type="ARBA" id="ARBA00005695"/>
    </source>
</evidence>
<dbReference type="InterPro" id="IPR000914">
    <property type="entry name" value="SBP_5_dom"/>
</dbReference>
<dbReference type="AlphaFoldDB" id="A0ABD5NEP9"/>
<evidence type="ECO:0000256" key="3">
    <source>
        <dbReference type="ARBA" id="ARBA00022729"/>
    </source>
</evidence>
<feature type="compositionally biased region" description="Acidic residues" evidence="4">
    <location>
        <begin position="46"/>
        <end position="65"/>
    </location>
</feature>
<sequence length="632" mass="69173">MTDTDNLSRRRFLQGTGAAATAAALAGCTGGGGDDDEETTTSPTDDGGDNGGDNEDSETTEEMEYDPSKTLRSLNVGTMDTLDPIKATDTTSGANIQNIFDALTNYPHGQTNVEMLLAESLETANDGATLTFTLKQGATYNNGDEVTAQDFVYSFERLAASDNSRRSTFILDTLGVKHETETTTVDGEEQEVYKPGTIAVTAEDDYTLTLELEQPFYAATSMLAYTSFSAVPEGLVGDIEGYEGQMSHQEFATKNPVGAGPYTLESWEQASEVQLSARDDYHGETPMNAGIHKAVYTESNARYTYATVNVNADSPYIPSAQYKPDLREFEGTDDRGRRYGTYGPMDENGLTADYYEVATPSTYYLAFNSEVVPKPVRQAVAYVYSQKTFVEQIFPRPAKPAYHFTPPGLFPGGPSNYEEQAQDYKYGYEQRGQVAKAKEVMEAAGYGPDNQFSMSFTMPSSSASSWGSDLYTLLRDQLTQAHIKLELNSADWNTFLNSARNGNVEMYYLGWLADYPGLDNFLNLAYPPATDTSGQAIGYINWSSETGDAAEQAIDGWEMIQNNYGTGQAEARGEGGMMMENAIEEDAVYIPMIHGITQGYSYPWLESPRSGAMGGSRGKEIWAKIGDRGEFE</sequence>
<dbReference type="Proteomes" id="UP001595660">
    <property type="component" value="Unassembled WGS sequence"/>
</dbReference>
<dbReference type="EMBL" id="JBHRWN010000002">
    <property type="protein sequence ID" value="MFC3477756.1"/>
    <property type="molecule type" value="Genomic_DNA"/>
</dbReference>
<dbReference type="SUPFAM" id="SSF53850">
    <property type="entry name" value="Periplasmic binding protein-like II"/>
    <property type="match status" value="1"/>
</dbReference>
<evidence type="ECO:0000256" key="2">
    <source>
        <dbReference type="ARBA" id="ARBA00022448"/>
    </source>
</evidence>
<keyword evidence="7" id="KW-1185">Reference proteome</keyword>
<dbReference type="InterPro" id="IPR006311">
    <property type="entry name" value="TAT_signal"/>
</dbReference>
<dbReference type="CDD" id="cd00995">
    <property type="entry name" value="PBP2_NikA_DppA_OppA_like"/>
    <property type="match status" value="1"/>
</dbReference>
<feature type="region of interest" description="Disordered" evidence="4">
    <location>
        <begin position="1"/>
        <end position="72"/>
    </location>
</feature>
<evidence type="ECO:0000313" key="6">
    <source>
        <dbReference type="EMBL" id="MFC3477756.1"/>
    </source>
</evidence>
<evidence type="ECO:0000259" key="5">
    <source>
        <dbReference type="Pfam" id="PF00496"/>
    </source>
</evidence>
<gene>
    <name evidence="6" type="ORF">ACFOKC_08460</name>
</gene>
<accession>A0ABD5NEP9</accession>
<proteinExistence type="inferred from homology"/>
<feature type="domain" description="Solute-binding protein family 5" evidence="5">
    <location>
        <begin position="113"/>
        <end position="529"/>
    </location>
</feature>
<organism evidence="6 7">
    <name type="scientific">Halobacterium litoreum</name>
    <dbReference type="NCBI Taxonomy" id="2039234"/>
    <lineage>
        <taxon>Archaea</taxon>
        <taxon>Methanobacteriati</taxon>
        <taxon>Methanobacteriota</taxon>
        <taxon>Stenosarchaea group</taxon>
        <taxon>Halobacteria</taxon>
        <taxon>Halobacteriales</taxon>
        <taxon>Halobacteriaceae</taxon>
        <taxon>Halobacterium</taxon>
    </lineage>
</organism>
<dbReference type="Gene3D" id="3.10.105.10">
    <property type="entry name" value="Dipeptide-binding Protein, Domain 3"/>
    <property type="match status" value="1"/>
</dbReference>
<comment type="caution">
    <text evidence="6">The sequence shown here is derived from an EMBL/GenBank/DDBJ whole genome shotgun (WGS) entry which is preliminary data.</text>
</comment>
<dbReference type="InterPro" id="IPR039424">
    <property type="entry name" value="SBP_5"/>
</dbReference>
<dbReference type="GeneID" id="69119251"/>
<comment type="similarity">
    <text evidence="1">Belongs to the bacterial solute-binding protein 5 family.</text>
</comment>
<evidence type="ECO:0000256" key="4">
    <source>
        <dbReference type="SAM" id="MobiDB-lite"/>
    </source>
</evidence>
<dbReference type="PROSITE" id="PS51318">
    <property type="entry name" value="TAT"/>
    <property type="match status" value="1"/>
</dbReference>